<evidence type="ECO:0000256" key="3">
    <source>
        <dbReference type="PROSITE-ProRule" id="PRU00103"/>
    </source>
</evidence>
<organism evidence="5 6">
    <name type="scientific">Tetrahymena thermophila (strain SB210)</name>
    <dbReference type="NCBI Taxonomy" id="312017"/>
    <lineage>
        <taxon>Eukaryota</taxon>
        <taxon>Sar</taxon>
        <taxon>Alveolata</taxon>
        <taxon>Ciliophora</taxon>
        <taxon>Intramacronucleata</taxon>
        <taxon>Oligohymenophorea</taxon>
        <taxon>Hymenostomatida</taxon>
        <taxon>Tetrahymenina</taxon>
        <taxon>Tetrahymenidae</taxon>
        <taxon>Tetrahymena</taxon>
    </lineage>
</organism>
<dbReference type="EMBL" id="GG662749">
    <property type="protein sequence ID" value="EAR90169.2"/>
    <property type="molecule type" value="Genomic_DNA"/>
</dbReference>
<gene>
    <name evidence="5" type="ORF">TTHERM_00355160</name>
</gene>
<reference evidence="6" key="1">
    <citation type="journal article" date="2006" name="PLoS Biol.">
        <title>Macronuclear genome sequence of the ciliate Tetrahymena thermophila, a model eukaryote.</title>
        <authorList>
            <person name="Eisen J.A."/>
            <person name="Coyne R.S."/>
            <person name="Wu M."/>
            <person name="Wu D."/>
            <person name="Thiagarajan M."/>
            <person name="Wortman J.R."/>
            <person name="Badger J.H."/>
            <person name="Ren Q."/>
            <person name="Amedeo P."/>
            <person name="Jones K.M."/>
            <person name="Tallon L.J."/>
            <person name="Delcher A.L."/>
            <person name="Salzberg S.L."/>
            <person name="Silva J.C."/>
            <person name="Haas B.J."/>
            <person name="Majoros W.H."/>
            <person name="Farzad M."/>
            <person name="Carlton J.M."/>
            <person name="Smith R.K. Jr."/>
            <person name="Garg J."/>
            <person name="Pearlman R.E."/>
            <person name="Karrer K.M."/>
            <person name="Sun L."/>
            <person name="Manning G."/>
            <person name="Elde N.C."/>
            <person name="Turkewitz A.P."/>
            <person name="Asai D.J."/>
            <person name="Wilkes D.E."/>
            <person name="Wang Y."/>
            <person name="Cai H."/>
            <person name="Collins K."/>
            <person name="Stewart B.A."/>
            <person name="Lee S.R."/>
            <person name="Wilamowska K."/>
            <person name="Weinberg Z."/>
            <person name="Ruzzo W.L."/>
            <person name="Wloga D."/>
            <person name="Gaertig J."/>
            <person name="Frankel J."/>
            <person name="Tsao C.-C."/>
            <person name="Gorovsky M.A."/>
            <person name="Keeling P.J."/>
            <person name="Waller R.F."/>
            <person name="Patron N.J."/>
            <person name="Cherry J.M."/>
            <person name="Stover N.A."/>
            <person name="Krieger C.J."/>
            <person name="del Toro C."/>
            <person name="Ryder H.F."/>
            <person name="Williamson S.C."/>
            <person name="Barbeau R.A."/>
            <person name="Hamilton E.P."/>
            <person name="Orias E."/>
        </authorList>
    </citation>
    <scope>NUCLEOTIDE SEQUENCE [LARGE SCALE GENOMIC DNA]</scope>
    <source>
        <strain evidence="6">SB210</strain>
    </source>
</reference>
<dbReference type="PANTHER" id="PTHR10648">
    <property type="entry name" value="SERINE/THREONINE-PROTEIN PHOSPHATASE PP2A 65 KDA REGULATORY SUBUNIT"/>
    <property type="match status" value="1"/>
</dbReference>
<dbReference type="Pfam" id="PF13646">
    <property type="entry name" value="HEAT_2"/>
    <property type="match status" value="1"/>
</dbReference>
<dbReference type="PROSITE" id="PS50077">
    <property type="entry name" value="HEAT_REPEAT"/>
    <property type="match status" value="6"/>
</dbReference>
<dbReference type="SUPFAM" id="SSF48371">
    <property type="entry name" value="ARM repeat"/>
    <property type="match status" value="1"/>
</dbReference>
<dbReference type="GeneID" id="7837265"/>
<dbReference type="GO" id="GO:0005634">
    <property type="term" value="C:nucleus"/>
    <property type="evidence" value="ECO:0007669"/>
    <property type="project" value="TreeGrafter"/>
</dbReference>
<feature type="repeat" description="HEAT" evidence="3">
    <location>
        <begin position="517"/>
        <end position="555"/>
    </location>
</feature>
<protein>
    <submittedName>
        <fullName evidence="5">Serine/threonine-protein phosphatase 2A 65 kDa regulatory subunit A beta</fullName>
    </submittedName>
</protein>
<dbReference type="InterPro" id="IPR011989">
    <property type="entry name" value="ARM-like"/>
</dbReference>
<dbReference type="GO" id="GO:0019888">
    <property type="term" value="F:protein phosphatase regulator activity"/>
    <property type="evidence" value="ECO:0007669"/>
    <property type="project" value="TreeGrafter"/>
</dbReference>
<evidence type="ECO:0000259" key="4">
    <source>
        <dbReference type="SMART" id="SM01349"/>
    </source>
</evidence>
<evidence type="ECO:0000313" key="6">
    <source>
        <dbReference type="Proteomes" id="UP000009168"/>
    </source>
</evidence>
<feature type="repeat" description="HEAT" evidence="3">
    <location>
        <begin position="361"/>
        <end position="399"/>
    </location>
</feature>
<dbReference type="Pfam" id="PF02985">
    <property type="entry name" value="HEAT"/>
    <property type="match status" value="1"/>
</dbReference>
<dbReference type="HOGENOM" id="CLU_015533_2_1_1"/>
<dbReference type="InterPro" id="IPR000357">
    <property type="entry name" value="HEAT"/>
</dbReference>
<proteinExistence type="inferred from homology"/>
<sequence>MSKKTVENKTGIPVSTLIDDLKSEDIRKRQLSVQNLNVIASALGPERTRLELIPFLNELMDDEDEILSALAESLSNFIDFVGGNQNAVVLFSVLESLCKVDESSVRNKAAQTLISLIKVIDIKKNEELLQNLVKRLNESENYLAKGPLTMIIPSFYGQVSSSFQQELNKIYLAATRDQIPQVKKQASLNLKDFVAVACPKSDDVVLSIINQNIEEEQDFVRLYMVDACTRYLKTEGTQKNHSIIHQHLKNLSEDKSWRIKYYLCEKLQEVTQSLGKSDFKRLIFGNYIKYLEDQEPELRSIAATKLSVVGAQIEPDEVVQKLIPIVKTLSTDTQNYVRNSLAQGFLGLSQFIGKKNSVDLILPVLLQLLKDEDSEVRISLFKSLNQITNVLGIDTLQQSIVPALSDLAQDKNWRIRSSSIDIISFFAKEIGSDFLNDKIIKILMDWLSDRVYAVRESAVQSVKNIIQSLGWQWSEKNIMPKILALKDQTNYLHRETLLFILIQSNKQINSDYLNKNIVPTLISLSKDPVANIRFNVAKCFKALSTQIKEKEQTKKVLTSLCEDSDIDVKYFAKQALDSM</sequence>
<evidence type="ECO:0000256" key="2">
    <source>
        <dbReference type="ARBA" id="ARBA00038332"/>
    </source>
</evidence>
<dbReference type="InterPro" id="IPR034085">
    <property type="entry name" value="TOG"/>
</dbReference>
<dbReference type="InterPro" id="IPR016024">
    <property type="entry name" value="ARM-type_fold"/>
</dbReference>
<dbReference type="InParanoid" id="Q22Y55"/>
<evidence type="ECO:0000256" key="1">
    <source>
        <dbReference type="ARBA" id="ARBA00022737"/>
    </source>
</evidence>
<evidence type="ECO:0000313" key="5">
    <source>
        <dbReference type="EMBL" id="EAR90169.2"/>
    </source>
</evidence>
<dbReference type="Proteomes" id="UP000009168">
    <property type="component" value="Unassembled WGS sequence"/>
</dbReference>
<keyword evidence="6" id="KW-1185">Reference proteome</keyword>
<keyword evidence="1" id="KW-0677">Repeat</keyword>
<name>Q22Y55_TETTS</name>
<dbReference type="AlphaFoldDB" id="Q22Y55"/>
<dbReference type="KEGG" id="tet:TTHERM_00355160"/>
<dbReference type="PANTHER" id="PTHR10648:SF4">
    <property type="entry name" value="PROTEIN PHOSPHATASE 2 (FORMERLY 2A), REGULATORY SUBUNIT A, BETA ISOFORM-RELATED"/>
    <property type="match status" value="1"/>
</dbReference>
<feature type="repeat" description="HEAT" evidence="3">
    <location>
        <begin position="400"/>
        <end position="438"/>
    </location>
</feature>
<dbReference type="SMART" id="SM01349">
    <property type="entry name" value="TOG"/>
    <property type="match status" value="1"/>
</dbReference>
<dbReference type="RefSeq" id="XP_001010414.2">
    <property type="nucleotide sequence ID" value="XM_001010414.2"/>
</dbReference>
<dbReference type="GO" id="GO:0005829">
    <property type="term" value="C:cytosol"/>
    <property type="evidence" value="ECO:0007669"/>
    <property type="project" value="TreeGrafter"/>
</dbReference>
<dbReference type="GO" id="GO:0000159">
    <property type="term" value="C:protein phosphatase type 2A complex"/>
    <property type="evidence" value="ECO:0007669"/>
    <property type="project" value="TreeGrafter"/>
</dbReference>
<dbReference type="InterPro" id="IPR054573">
    <property type="entry name" value="PP2A/SF3B1-like_HEAT"/>
</dbReference>
<dbReference type="STRING" id="312017.Q22Y55"/>
<dbReference type="Pfam" id="PF22646">
    <property type="entry name" value="PPP2R1A-like_HEAT"/>
    <property type="match status" value="1"/>
</dbReference>
<dbReference type="InterPro" id="IPR051023">
    <property type="entry name" value="PP2A_Regulatory_Subunit_A"/>
</dbReference>
<feature type="domain" description="TOG" evidence="4">
    <location>
        <begin position="350"/>
        <end position="574"/>
    </location>
</feature>
<dbReference type="Gene3D" id="1.25.10.10">
    <property type="entry name" value="Leucine-rich Repeat Variant"/>
    <property type="match status" value="1"/>
</dbReference>
<dbReference type="InterPro" id="IPR021133">
    <property type="entry name" value="HEAT_type_2"/>
</dbReference>
<accession>Q22Y55</accession>
<comment type="similarity">
    <text evidence="2">Belongs to the phosphatase 2A regulatory subunit A family.</text>
</comment>
<feature type="repeat" description="HEAT" evidence="3">
    <location>
        <begin position="322"/>
        <end position="360"/>
    </location>
</feature>
<dbReference type="OrthoDB" id="439265at2759"/>
<feature type="repeat" description="HEAT" evidence="3">
    <location>
        <begin position="439"/>
        <end position="477"/>
    </location>
</feature>
<feature type="repeat" description="HEAT" evidence="3">
    <location>
        <begin position="52"/>
        <end position="85"/>
    </location>
</feature>